<feature type="region of interest" description="Disordered" evidence="1">
    <location>
        <begin position="215"/>
        <end position="263"/>
    </location>
</feature>
<organism evidence="2 3">
    <name type="scientific">Trachymyrmex septentrionalis</name>
    <dbReference type="NCBI Taxonomy" id="34720"/>
    <lineage>
        <taxon>Eukaryota</taxon>
        <taxon>Metazoa</taxon>
        <taxon>Ecdysozoa</taxon>
        <taxon>Arthropoda</taxon>
        <taxon>Hexapoda</taxon>
        <taxon>Insecta</taxon>
        <taxon>Pterygota</taxon>
        <taxon>Neoptera</taxon>
        <taxon>Endopterygota</taxon>
        <taxon>Hymenoptera</taxon>
        <taxon>Apocrita</taxon>
        <taxon>Aculeata</taxon>
        <taxon>Formicoidea</taxon>
        <taxon>Formicidae</taxon>
        <taxon>Myrmicinae</taxon>
        <taxon>Trachymyrmex</taxon>
    </lineage>
</organism>
<protein>
    <submittedName>
        <fullName evidence="2">Uncharacterized protein</fullName>
    </submittedName>
</protein>
<accession>A0A151JTW2</accession>
<evidence type="ECO:0000313" key="2">
    <source>
        <dbReference type="EMBL" id="KYN35672.1"/>
    </source>
</evidence>
<sequence length="263" mass="28849">MVSFRGNSIHAPSRDPSVLPSEARVTCGAALSWRGSPERTSSLEKGFLSLPRPECFLRLSFFNALMEMKSLRMKTTDPDKGGTVVVRRRAIRAVRFDELTGTSLLSHVHVSRTYVLPETIRPSSATECVNTRGPKVWSLSLSLSVREVTRVHGGRKGGGGGSGGGDGGGDGASILRNNLEIWTISRRNNYPSPIMIRPVSLFLASPSTRIGELLSDMTRPEPDGEDQTDSRIPLRLCTSPGFPRDILRPSTRKLPSNNHEKNW</sequence>
<dbReference type="Proteomes" id="UP000078541">
    <property type="component" value="Unassembled WGS sequence"/>
</dbReference>
<feature type="region of interest" description="Disordered" evidence="1">
    <location>
        <begin position="151"/>
        <end position="170"/>
    </location>
</feature>
<feature type="compositionally biased region" description="Gly residues" evidence="1">
    <location>
        <begin position="156"/>
        <end position="170"/>
    </location>
</feature>
<evidence type="ECO:0000256" key="1">
    <source>
        <dbReference type="SAM" id="MobiDB-lite"/>
    </source>
</evidence>
<evidence type="ECO:0000313" key="3">
    <source>
        <dbReference type="Proteomes" id="UP000078541"/>
    </source>
</evidence>
<name>A0A151JTW2_9HYME</name>
<gene>
    <name evidence="2" type="ORF">ALC56_09970</name>
</gene>
<dbReference type="EMBL" id="KQ981799">
    <property type="protein sequence ID" value="KYN35672.1"/>
    <property type="molecule type" value="Genomic_DNA"/>
</dbReference>
<reference evidence="2 3" key="1">
    <citation type="submission" date="2016-03" db="EMBL/GenBank/DDBJ databases">
        <title>Trachymyrmex septentrionalis WGS genome.</title>
        <authorList>
            <person name="Nygaard S."/>
            <person name="Hu H."/>
            <person name="Boomsma J."/>
            <person name="Zhang G."/>
        </authorList>
    </citation>
    <scope>NUCLEOTIDE SEQUENCE [LARGE SCALE GENOMIC DNA]</scope>
    <source>
        <strain evidence="2">Tsep2-gDNA-1</strain>
        <tissue evidence="2">Whole body</tissue>
    </source>
</reference>
<proteinExistence type="predicted"/>
<keyword evidence="3" id="KW-1185">Reference proteome</keyword>
<dbReference type="AlphaFoldDB" id="A0A151JTW2"/>